<organism evidence="1 2">
    <name type="scientific">Holotrichia oblita</name>
    <name type="common">Chafer beetle</name>
    <dbReference type="NCBI Taxonomy" id="644536"/>
    <lineage>
        <taxon>Eukaryota</taxon>
        <taxon>Metazoa</taxon>
        <taxon>Ecdysozoa</taxon>
        <taxon>Arthropoda</taxon>
        <taxon>Hexapoda</taxon>
        <taxon>Insecta</taxon>
        <taxon>Pterygota</taxon>
        <taxon>Neoptera</taxon>
        <taxon>Endopterygota</taxon>
        <taxon>Coleoptera</taxon>
        <taxon>Polyphaga</taxon>
        <taxon>Scarabaeiformia</taxon>
        <taxon>Scarabaeidae</taxon>
        <taxon>Melolonthinae</taxon>
        <taxon>Holotrichia</taxon>
    </lineage>
</organism>
<dbReference type="Proteomes" id="UP001056778">
    <property type="component" value="Chromosome 1"/>
</dbReference>
<evidence type="ECO:0000313" key="1">
    <source>
        <dbReference type="EMBL" id="KAI4471372.1"/>
    </source>
</evidence>
<gene>
    <name evidence="1" type="ORF">MML48_1g10561</name>
</gene>
<reference evidence="1" key="1">
    <citation type="submission" date="2022-04" db="EMBL/GenBank/DDBJ databases">
        <title>Chromosome-scale genome assembly of Holotrichia oblita Faldermann.</title>
        <authorList>
            <person name="Rongchong L."/>
        </authorList>
    </citation>
    <scope>NUCLEOTIDE SEQUENCE</scope>
    <source>
        <strain evidence="1">81SQS9</strain>
    </source>
</reference>
<comment type="caution">
    <text evidence="1">The sequence shown here is derived from an EMBL/GenBank/DDBJ whole genome shotgun (WGS) entry which is preliminary data.</text>
</comment>
<accession>A0ACB9TXA0</accession>
<name>A0ACB9TXA0_HOLOL</name>
<keyword evidence="2" id="KW-1185">Reference proteome</keyword>
<sequence>MSLTNKVALITGALSGIGLCSAKEFLKNGIKGVTLADVNVDKGQEILSLLEKEYGSNRVIFVKVDVSNQDEFEDAFKKTVEAFGNIDILVNNAGILNERDFKRMVDINLNGVIIGTFLAMENYLPKYKTYDDPVVVNISSLYGLDPSICSPKYTATKYAVLGLGRSLSDQAHFETSGVKVLTICPGLTETAIVDNIYEKHPPGRYVNILNNFLPTINLQKPEVLSIAMVKILENFENGDVWLVEDNQCHLLDIPTRFDLKKKKTFPIETC</sequence>
<dbReference type="EMBL" id="CM043015">
    <property type="protein sequence ID" value="KAI4471372.1"/>
    <property type="molecule type" value="Genomic_DNA"/>
</dbReference>
<protein>
    <submittedName>
        <fullName evidence="1">15-hydroxyprostaglandin dehydrogenase [nad(+)]</fullName>
    </submittedName>
</protein>
<proteinExistence type="predicted"/>
<evidence type="ECO:0000313" key="2">
    <source>
        <dbReference type="Proteomes" id="UP001056778"/>
    </source>
</evidence>